<dbReference type="InterPro" id="IPR001690">
    <property type="entry name" value="Autoind_synthase"/>
</dbReference>
<dbReference type="EMBL" id="CP017075">
    <property type="protein sequence ID" value="AOR76394.1"/>
    <property type="molecule type" value="Genomic_DNA"/>
</dbReference>
<keyword evidence="2 6" id="KW-0808">Transferase</keyword>
<dbReference type="OrthoDB" id="6169313at2"/>
<keyword evidence="4 5" id="KW-0071">Autoinducer synthesis</keyword>
<keyword evidence="9" id="KW-1185">Reference proteome</keyword>
<name>A0A1D8A2R6_9SPHN</name>
<dbReference type="PANTHER" id="PTHR39322">
    <property type="entry name" value="ACYL-HOMOSERINE-LACTONE SYNTHASE"/>
    <property type="match status" value="1"/>
</dbReference>
<comment type="similarity">
    <text evidence="5 6">Belongs to the autoinducer synthase family.</text>
</comment>
<dbReference type="Proteomes" id="UP000094626">
    <property type="component" value="Chromosome"/>
</dbReference>
<dbReference type="SUPFAM" id="SSF55729">
    <property type="entry name" value="Acyl-CoA N-acyltransferases (Nat)"/>
    <property type="match status" value="1"/>
</dbReference>
<dbReference type="AlphaFoldDB" id="A0A1D8A2R6"/>
<evidence type="ECO:0000256" key="4">
    <source>
        <dbReference type="ARBA" id="ARBA00022929"/>
    </source>
</evidence>
<organism evidence="8 9">
    <name type="scientific">Novosphingobium resinovorum</name>
    <dbReference type="NCBI Taxonomy" id="158500"/>
    <lineage>
        <taxon>Bacteria</taxon>
        <taxon>Pseudomonadati</taxon>
        <taxon>Pseudomonadota</taxon>
        <taxon>Alphaproteobacteria</taxon>
        <taxon>Sphingomonadales</taxon>
        <taxon>Sphingomonadaceae</taxon>
        <taxon>Novosphingobium</taxon>
    </lineage>
</organism>
<keyword evidence="1 5" id="KW-0673">Quorum sensing</keyword>
<accession>A0A1D8A2R6</accession>
<evidence type="ECO:0000256" key="7">
    <source>
        <dbReference type="SAM" id="MobiDB-lite"/>
    </source>
</evidence>
<dbReference type="KEGG" id="nre:BES08_06240"/>
<dbReference type="Gene3D" id="3.40.630.30">
    <property type="match status" value="1"/>
</dbReference>
<evidence type="ECO:0000313" key="8">
    <source>
        <dbReference type="EMBL" id="AOR76394.1"/>
    </source>
</evidence>
<protein>
    <recommendedName>
        <fullName evidence="6">Acyl-homoserine-lactone synthase</fullName>
        <ecNumber evidence="6">2.3.1.184</ecNumber>
    </recommendedName>
    <alternativeName>
        <fullName evidence="6">Autoinducer synthesis protein</fullName>
    </alternativeName>
</protein>
<sequence length="217" mass="23676">MLCCHVLTARSAFIAGSDQILSAMFEARKSVFVDLLKWDVPVIAGCYEIDQFDNAHAQYLVLTDGKGRHMASARLLPTTREHILGGLYPQLCSGAVPHSPTIREITRFCIERTLTTAERRAARDTLVARLADHALAEGITAYTAVADAAWCAKIHAFGWRCAPLGDVHTISNKRMAALRIEIDADTPRLLREAGIGAQDAAQHPRAMQHSGAGARLH</sequence>
<evidence type="ECO:0000256" key="6">
    <source>
        <dbReference type="RuleBase" id="RU361135"/>
    </source>
</evidence>
<dbReference type="PROSITE" id="PS51187">
    <property type="entry name" value="AUTOINDUCER_SYNTH_2"/>
    <property type="match status" value="1"/>
</dbReference>
<comment type="catalytic activity">
    <reaction evidence="6">
        <text>a fatty acyl-[ACP] + S-adenosyl-L-methionine = an N-acyl-L-homoserine lactone + S-methyl-5'-thioadenosine + holo-[ACP] + H(+)</text>
        <dbReference type="Rhea" id="RHEA:10096"/>
        <dbReference type="Rhea" id="RHEA-COMP:9685"/>
        <dbReference type="Rhea" id="RHEA-COMP:14125"/>
        <dbReference type="ChEBI" id="CHEBI:15378"/>
        <dbReference type="ChEBI" id="CHEBI:17509"/>
        <dbReference type="ChEBI" id="CHEBI:55474"/>
        <dbReference type="ChEBI" id="CHEBI:59789"/>
        <dbReference type="ChEBI" id="CHEBI:64479"/>
        <dbReference type="ChEBI" id="CHEBI:138651"/>
        <dbReference type="EC" id="2.3.1.184"/>
    </reaction>
</comment>
<evidence type="ECO:0000256" key="5">
    <source>
        <dbReference type="PROSITE-ProRule" id="PRU00533"/>
    </source>
</evidence>
<dbReference type="RefSeq" id="WP_069707849.1">
    <property type="nucleotide sequence ID" value="NZ_CP017075.1"/>
</dbReference>
<dbReference type="PRINTS" id="PR01549">
    <property type="entry name" value="AUTOINDCRSYN"/>
</dbReference>
<dbReference type="Pfam" id="PF00765">
    <property type="entry name" value="Autoind_synth"/>
    <property type="match status" value="1"/>
</dbReference>
<keyword evidence="3 6" id="KW-0949">S-adenosyl-L-methionine</keyword>
<evidence type="ECO:0000256" key="1">
    <source>
        <dbReference type="ARBA" id="ARBA00022654"/>
    </source>
</evidence>
<evidence type="ECO:0000256" key="3">
    <source>
        <dbReference type="ARBA" id="ARBA00022691"/>
    </source>
</evidence>
<dbReference type="EC" id="2.3.1.184" evidence="6"/>
<feature type="region of interest" description="Disordered" evidence="7">
    <location>
        <begin position="197"/>
        <end position="217"/>
    </location>
</feature>
<proteinExistence type="inferred from homology"/>
<evidence type="ECO:0000313" key="9">
    <source>
        <dbReference type="Proteomes" id="UP000094626"/>
    </source>
</evidence>
<dbReference type="GO" id="GO:0007165">
    <property type="term" value="P:signal transduction"/>
    <property type="evidence" value="ECO:0007669"/>
    <property type="project" value="TreeGrafter"/>
</dbReference>
<gene>
    <name evidence="8" type="ORF">BES08_06240</name>
</gene>
<dbReference type="GO" id="GO:0061579">
    <property type="term" value="F:N-acyl homoserine lactone synthase activity"/>
    <property type="evidence" value="ECO:0007669"/>
    <property type="project" value="UniProtKB-UniRule"/>
</dbReference>
<dbReference type="PANTHER" id="PTHR39322:SF1">
    <property type="entry name" value="ISOVALERYL-HOMOSERINE LACTONE SYNTHASE"/>
    <property type="match status" value="1"/>
</dbReference>
<evidence type="ECO:0000256" key="2">
    <source>
        <dbReference type="ARBA" id="ARBA00022679"/>
    </source>
</evidence>
<reference evidence="9" key="1">
    <citation type="journal article" date="2017" name="J. Biotechnol.">
        <title>Complete genome sequence of Novosphingobium resinovorum SA1, a versatile xenobiotic-degrading bacterium capable of utilizing sulfanilic acid.</title>
        <authorList>
            <person name="Hegedus B."/>
            <person name="Kos P.B."/>
            <person name="Balint B."/>
            <person name="Maroti G."/>
            <person name="Gan H.M."/>
            <person name="Perei K."/>
            <person name="Rakhely G."/>
        </authorList>
    </citation>
    <scope>NUCLEOTIDE SEQUENCE [LARGE SCALE GENOMIC DNA]</scope>
    <source>
        <strain evidence="9">SA1</strain>
    </source>
</reference>
<dbReference type="GO" id="GO:0009372">
    <property type="term" value="P:quorum sensing"/>
    <property type="evidence" value="ECO:0007669"/>
    <property type="project" value="UniProtKB-UniRule"/>
</dbReference>
<dbReference type="InterPro" id="IPR016181">
    <property type="entry name" value="Acyl_CoA_acyltransferase"/>
</dbReference>